<gene>
    <name evidence="6" type="ORF">GCM10022254_72020</name>
</gene>
<proteinExistence type="inferred from homology"/>
<dbReference type="Pfam" id="PF07804">
    <property type="entry name" value="HipA_C"/>
    <property type="match status" value="1"/>
</dbReference>
<sequence>MSSPDKRFGVWLGERRVGTIVQQGDRTRFTLDAEYREDPQRPVLGLRFEQNLSAVHAATVRLPPWFSNLLPEGRLRDWIAADRRVSAQREMELLIQVGHDLPGAVRVFSEAVDPDDWWDGDSLPGSSQSGADDEPAAGWRFSLAGVALKFSVLRRNDRLTLPAYGEGGDWIMKLPDRIHRDVPRNEFAMMSLAAAIGIDVPEICLVHRSQIDDLPEEIWPDGEEVAYVIRRFDREGGRRLVHMEDLAQVRNLYPDKKYLGNFETVASLIYRRHDVEALREFTRRLAFCVLISNGDAHLKNWSLLYRDPRVPTLSPAYDLVSTAPYRTGEEPEDLGLKFGGTRHFHNVTLRTFSKLQDRLGAVGTDLPQCVAEVIERTRDEWPGCASHLNGNQRLQDAIDASIKARSRTLLRGAGSGSSRS</sequence>
<dbReference type="NCBIfam" id="TIGR03071">
    <property type="entry name" value="couple_hipA"/>
    <property type="match status" value="1"/>
</dbReference>
<dbReference type="Pfam" id="PF13657">
    <property type="entry name" value="Couple_hipA"/>
    <property type="match status" value="1"/>
</dbReference>
<organism evidence="6 7">
    <name type="scientific">Actinomadura meridiana</name>
    <dbReference type="NCBI Taxonomy" id="559626"/>
    <lineage>
        <taxon>Bacteria</taxon>
        <taxon>Bacillati</taxon>
        <taxon>Actinomycetota</taxon>
        <taxon>Actinomycetes</taxon>
        <taxon>Streptosporangiales</taxon>
        <taxon>Thermomonosporaceae</taxon>
        <taxon>Actinomadura</taxon>
    </lineage>
</organism>
<keyword evidence="2" id="KW-0808">Transferase</keyword>
<reference evidence="7" key="1">
    <citation type="journal article" date="2019" name="Int. J. Syst. Evol. Microbiol.">
        <title>The Global Catalogue of Microorganisms (GCM) 10K type strain sequencing project: providing services to taxonomists for standard genome sequencing and annotation.</title>
        <authorList>
            <consortium name="The Broad Institute Genomics Platform"/>
            <consortium name="The Broad Institute Genome Sequencing Center for Infectious Disease"/>
            <person name="Wu L."/>
            <person name="Ma J."/>
        </authorList>
    </citation>
    <scope>NUCLEOTIDE SEQUENCE [LARGE SCALE GENOMIC DNA]</scope>
    <source>
        <strain evidence="7">JCM 17440</strain>
    </source>
</reference>
<comment type="similarity">
    <text evidence="1">Belongs to the HipA Ser/Thr kinase family.</text>
</comment>
<feature type="domain" description="HipA-like C-terminal" evidence="4">
    <location>
        <begin position="141"/>
        <end position="381"/>
    </location>
</feature>
<dbReference type="Gene3D" id="1.10.1070.20">
    <property type="match status" value="1"/>
</dbReference>
<evidence type="ECO:0000259" key="5">
    <source>
        <dbReference type="Pfam" id="PF13657"/>
    </source>
</evidence>
<evidence type="ECO:0000256" key="3">
    <source>
        <dbReference type="ARBA" id="ARBA00022777"/>
    </source>
</evidence>
<dbReference type="Proteomes" id="UP001501710">
    <property type="component" value="Unassembled WGS sequence"/>
</dbReference>
<keyword evidence="3" id="KW-0418">Kinase</keyword>
<dbReference type="EMBL" id="BAABAS010000029">
    <property type="protein sequence ID" value="GAA4241778.1"/>
    <property type="molecule type" value="Genomic_DNA"/>
</dbReference>
<evidence type="ECO:0000256" key="1">
    <source>
        <dbReference type="ARBA" id="ARBA00010164"/>
    </source>
</evidence>
<name>A0ABP8CPU0_9ACTN</name>
<accession>A0ABP8CPU0</accession>
<protein>
    <submittedName>
        <fullName evidence="6">HipA domain-containing protein</fullName>
    </submittedName>
</protein>
<dbReference type="PANTHER" id="PTHR37419">
    <property type="entry name" value="SERINE/THREONINE-PROTEIN KINASE TOXIN HIPA"/>
    <property type="match status" value="1"/>
</dbReference>
<feature type="domain" description="HipA N-terminal subdomain 1" evidence="5">
    <location>
        <begin position="10"/>
        <end position="107"/>
    </location>
</feature>
<keyword evidence="7" id="KW-1185">Reference proteome</keyword>
<dbReference type="InterPro" id="IPR012893">
    <property type="entry name" value="HipA-like_C"/>
</dbReference>
<evidence type="ECO:0000256" key="2">
    <source>
        <dbReference type="ARBA" id="ARBA00022679"/>
    </source>
</evidence>
<dbReference type="PANTHER" id="PTHR37419:SF1">
    <property type="entry name" value="SERINE_THREONINE-PROTEIN KINASE TOXIN HIPA"/>
    <property type="match status" value="1"/>
</dbReference>
<evidence type="ECO:0000259" key="4">
    <source>
        <dbReference type="Pfam" id="PF07804"/>
    </source>
</evidence>
<comment type="caution">
    <text evidence="6">The sequence shown here is derived from an EMBL/GenBank/DDBJ whole genome shotgun (WGS) entry which is preliminary data.</text>
</comment>
<dbReference type="InterPro" id="IPR017508">
    <property type="entry name" value="HipA_N1"/>
</dbReference>
<dbReference type="InterPro" id="IPR052028">
    <property type="entry name" value="HipA_Ser/Thr_kinase"/>
</dbReference>
<dbReference type="RefSeq" id="WP_344906924.1">
    <property type="nucleotide sequence ID" value="NZ_BAABAS010000029.1"/>
</dbReference>
<evidence type="ECO:0000313" key="6">
    <source>
        <dbReference type="EMBL" id="GAA4241778.1"/>
    </source>
</evidence>
<evidence type="ECO:0000313" key="7">
    <source>
        <dbReference type="Proteomes" id="UP001501710"/>
    </source>
</evidence>